<dbReference type="Pfam" id="PF10905">
    <property type="entry name" value="DUF2695"/>
    <property type="match status" value="1"/>
</dbReference>
<protein>
    <submittedName>
        <fullName evidence="1">DUF2695 domain-containing protein</fullName>
    </submittedName>
</protein>
<gene>
    <name evidence="1" type="ORF">MMG00_05895</name>
</gene>
<sequence length="95" mass="11278">MNDKARKKALLKAWQAEVQRKFEASLPMTRLQFATLFDALDQILETHDCDHTNQHTRNILRTMKLPNIEIVITWLQEYGGYCDCEVLWNVEDHFQ</sequence>
<name>A0ABY3X3B9_9GAMM</name>
<dbReference type="InterPro" id="IPR024248">
    <property type="entry name" value="DUF2695"/>
</dbReference>
<evidence type="ECO:0000313" key="1">
    <source>
        <dbReference type="EMBL" id="UNM97377.1"/>
    </source>
</evidence>
<keyword evidence="2" id="KW-1185">Reference proteome</keyword>
<dbReference type="EMBL" id="CP093379">
    <property type="protein sequence ID" value="UNM97377.1"/>
    <property type="molecule type" value="Genomic_DNA"/>
</dbReference>
<evidence type="ECO:0000313" key="2">
    <source>
        <dbReference type="Proteomes" id="UP000829542"/>
    </source>
</evidence>
<dbReference type="RefSeq" id="WP_242152777.1">
    <property type="nucleotide sequence ID" value="NZ_CP093379.1"/>
</dbReference>
<accession>A0ABY3X3B9</accession>
<organism evidence="1 2">
    <name type="scientific">Ignatzschineria rhizosphaerae</name>
    <dbReference type="NCBI Taxonomy" id="2923279"/>
    <lineage>
        <taxon>Bacteria</taxon>
        <taxon>Pseudomonadati</taxon>
        <taxon>Pseudomonadota</taxon>
        <taxon>Gammaproteobacteria</taxon>
        <taxon>Cardiobacteriales</taxon>
        <taxon>Ignatzschineriaceae</taxon>
        <taxon>Ignatzschineria</taxon>
    </lineage>
</organism>
<dbReference type="Proteomes" id="UP000829542">
    <property type="component" value="Chromosome"/>
</dbReference>
<proteinExistence type="predicted"/>
<reference evidence="1 2" key="1">
    <citation type="submission" date="2022-03" db="EMBL/GenBank/DDBJ databases">
        <title>Ignatzschineria rhizosphaerae HR5S32.</title>
        <authorList>
            <person name="Sun J.Q."/>
            <person name="Feng J.Y."/>
        </authorList>
    </citation>
    <scope>NUCLEOTIDE SEQUENCE [LARGE SCALE GENOMIC DNA]</scope>
    <source>
        <strain evidence="1 2">HR5S32</strain>
    </source>
</reference>